<keyword evidence="1 11" id="KW-0813">Transport</keyword>
<keyword evidence="6 11" id="KW-0067">ATP-binding</keyword>
<evidence type="ECO:0000256" key="10">
    <source>
        <dbReference type="ARBA" id="ARBA00023136"/>
    </source>
</evidence>
<evidence type="ECO:0000256" key="4">
    <source>
        <dbReference type="ARBA" id="ARBA00022692"/>
    </source>
</evidence>
<name>A0A0J1FN67_9FIRM</name>
<proteinExistence type="inferred from homology"/>
<evidence type="ECO:0000256" key="12">
    <source>
        <dbReference type="SAM" id="MobiDB-lite"/>
    </source>
</evidence>
<evidence type="ECO:0000256" key="7">
    <source>
        <dbReference type="ARBA" id="ARBA00022958"/>
    </source>
</evidence>
<dbReference type="GO" id="GO:0008556">
    <property type="term" value="F:P-type potassium transmembrane transporter activity"/>
    <property type="evidence" value="ECO:0007669"/>
    <property type="project" value="InterPro"/>
</dbReference>
<protein>
    <recommendedName>
        <fullName evidence="11">Potassium-transporting ATPase KdpC subunit</fullName>
    </recommendedName>
    <alternativeName>
        <fullName evidence="11">ATP phosphohydrolase [potassium-transporting] C chain</fullName>
    </alternativeName>
    <alternativeName>
        <fullName evidence="11">Potassium-binding and translocating subunit C</fullName>
    </alternativeName>
    <alternativeName>
        <fullName evidence="11">Potassium-translocating ATPase C chain</fullName>
    </alternativeName>
</protein>
<evidence type="ECO:0000256" key="5">
    <source>
        <dbReference type="ARBA" id="ARBA00022741"/>
    </source>
</evidence>
<keyword evidence="7 11" id="KW-0630">Potassium</keyword>
<organism evidence="13 14">
    <name type="scientific">Desulfosporosinus acididurans</name>
    <dbReference type="NCBI Taxonomy" id="476652"/>
    <lineage>
        <taxon>Bacteria</taxon>
        <taxon>Bacillati</taxon>
        <taxon>Bacillota</taxon>
        <taxon>Clostridia</taxon>
        <taxon>Eubacteriales</taxon>
        <taxon>Desulfitobacteriaceae</taxon>
        <taxon>Desulfosporosinus</taxon>
    </lineage>
</organism>
<evidence type="ECO:0000313" key="14">
    <source>
        <dbReference type="Proteomes" id="UP000036356"/>
    </source>
</evidence>
<evidence type="ECO:0000256" key="6">
    <source>
        <dbReference type="ARBA" id="ARBA00022840"/>
    </source>
</evidence>
<evidence type="ECO:0000256" key="8">
    <source>
        <dbReference type="ARBA" id="ARBA00022989"/>
    </source>
</evidence>
<dbReference type="AlphaFoldDB" id="A0A0J1FN67"/>
<keyword evidence="10 11" id="KW-0472">Membrane</keyword>
<dbReference type="GO" id="GO:0005524">
    <property type="term" value="F:ATP binding"/>
    <property type="evidence" value="ECO:0007669"/>
    <property type="project" value="UniProtKB-UniRule"/>
</dbReference>
<comment type="caution">
    <text evidence="13">The sequence shown here is derived from an EMBL/GenBank/DDBJ whole genome shotgun (WGS) entry which is preliminary data.</text>
</comment>
<evidence type="ECO:0000256" key="1">
    <source>
        <dbReference type="ARBA" id="ARBA00022448"/>
    </source>
</evidence>
<keyword evidence="9 11" id="KW-0406">Ion transport</keyword>
<sequence>MLKQFAKSFAMLLVMIVLTGIAYPLVITGLAQIIFPHQANGSLVYKGGQVVGSQLIGQNFNDPKYFQSRPSAAGKNGYDATASGGSNLGPTNKEFLNSVAERANNIRQQNGLSPNQAVPSDLVTASASGLDPDITPAGAMIQIPRIAKLRNLSAETVKNLVQRNTASPQLGIFGEPRVNVLQLNLDLDNLTK</sequence>
<dbReference type="GO" id="GO:0016787">
    <property type="term" value="F:hydrolase activity"/>
    <property type="evidence" value="ECO:0007669"/>
    <property type="project" value="UniProtKB-KW"/>
</dbReference>
<keyword evidence="13" id="KW-0378">Hydrolase</keyword>
<keyword evidence="5 11" id="KW-0547">Nucleotide-binding</keyword>
<comment type="subunit">
    <text evidence="11">The system is composed of three essential subunits: KdpA, KdpB and KdpC.</text>
</comment>
<dbReference type="PANTHER" id="PTHR30042:SF2">
    <property type="entry name" value="POTASSIUM-TRANSPORTING ATPASE KDPC SUBUNIT"/>
    <property type="match status" value="1"/>
</dbReference>
<dbReference type="PANTHER" id="PTHR30042">
    <property type="entry name" value="POTASSIUM-TRANSPORTING ATPASE C CHAIN"/>
    <property type="match status" value="1"/>
</dbReference>
<dbReference type="Proteomes" id="UP000036356">
    <property type="component" value="Unassembled WGS sequence"/>
</dbReference>
<evidence type="ECO:0000256" key="9">
    <source>
        <dbReference type="ARBA" id="ARBA00023065"/>
    </source>
</evidence>
<evidence type="ECO:0000256" key="2">
    <source>
        <dbReference type="ARBA" id="ARBA00022475"/>
    </source>
</evidence>
<keyword evidence="3 11" id="KW-0633">Potassium transport</keyword>
<dbReference type="RefSeq" id="WP_047811396.1">
    <property type="nucleotide sequence ID" value="NZ_LDZY01000014.1"/>
</dbReference>
<comment type="subcellular location">
    <subcellularLocation>
        <location evidence="11">Cell membrane</location>
        <topology evidence="11">Single-pass membrane protein</topology>
    </subcellularLocation>
</comment>
<dbReference type="InterPro" id="IPR003820">
    <property type="entry name" value="KdpC"/>
</dbReference>
<feature type="transmembrane region" description="Helical" evidence="11">
    <location>
        <begin position="12"/>
        <end position="35"/>
    </location>
</feature>
<feature type="region of interest" description="Disordered" evidence="12">
    <location>
        <begin position="71"/>
        <end position="91"/>
    </location>
</feature>
<dbReference type="HAMAP" id="MF_00276">
    <property type="entry name" value="KdpC"/>
    <property type="match status" value="1"/>
</dbReference>
<evidence type="ECO:0000256" key="11">
    <source>
        <dbReference type="HAMAP-Rule" id="MF_00276"/>
    </source>
</evidence>
<keyword evidence="8 11" id="KW-1133">Transmembrane helix</keyword>
<dbReference type="GO" id="GO:0005886">
    <property type="term" value="C:plasma membrane"/>
    <property type="evidence" value="ECO:0007669"/>
    <property type="project" value="UniProtKB-SubCell"/>
</dbReference>
<dbReference type="Pfam" id="PF02669">
    <property type="entry name" value="KdpC"/>
    <property type="match status" value="1"/>
</dbReference>
<dbReference type="NCBIfam" id="TIGR00681">
    <property type="entry name" value="kdpC"/>
    <property type="match status" value="1"/>
</dbReference>
<keyword evidence="14" id="KW-1185">Reference proteome</keyword>
<dbReference type="NCBIfam" id="NF001454">
    <property type="entry name" value="PRK00315.1"/>
    <property type="match status" value="1"/>
</dbReference>
<dbReference type="STRING" id="476652.DEAC_c36050"/>
<comment type="similarity">
    <text evidence="11">Belongs to the KdpC family.</text>
</comment>
<keyword evidence="4 11" id="KW-0812">Transmembrane</keyword>
<evidence type="ECO:0000313" key="13">
    <source>
        <dbReference type="EMBL" id="KLU64403.1"/>
    </source>
</evidence>
<evidence type="ECO:0000256" key="3">
    <source>
        <dbReference type="ARBA" id="ARBA00022538"/>
    </source>
</evidence>
<reference evidence="13 14" key="1">
    <citation type="submission" date="2015-06" db="EMBL/GenBank/DDBJ databases">
        <title>Draft genome of the moderately acidophilic sulfate reducer Candidatus Desulfosporosinus acididurans strain M1.</title>
        <authorList>
            <person name="Poehlein A."/>
            <person name="Petzsch P."/>
            <person name="Johnson B.D."/>
            <person name="Schloemann M."/>
            <person name="Daniel R."/>
            <person name="Muehling M."/>
        </authorList>
    </citation>
    <scope>NUCLEOTIDE SEQUENCE [LARGE SCALE GENOMIC DNA]</scope>
    <source>
        <strain evidence="13 14">M1</strain>
    </source>
</reference>
<dbReference type="PIRSF" id="PIRSF001296">
    <property type="entry name" value="K_ATPase_KdpC"/>
    <property type="match status" value="1"/>
</dbReference>
<keyword evidence="2 11" id="KW-1003">Cell membrane</keyword>
<accession>A0A0J1FN67</accession>
<dbReference type="EMBL" id="LDZY01000014">
    <property type="protein sequence ID" value="KLU64403.1"/>
    <property type="molecule type" value="Genomic_DNA"/>
</dbReference>
<comment type="function">
    <text evidence="11">Part of the high-affinity ATP-driven potassium transport (or Kdp) system, which catalyzes the hydrolysis of ATP coupled with the electrogenic transport of potassium into the cytoplasm. This subunit acts as a catalytic chaperone that increases the ATP-binding affinity of the ATP-hydrolyzing subunit KdpB by the formation of a transient KdpB/KdpC/ATP ternary complex.</text>
</comment>
<gene>
    <name evidence="11 13" type="primary">kdpC</name>
    <name evidence="13" type="ORF">DEAC_c36050</name>
</gene>
<dbReference type="PATRIC" id="fig|476652.3.peg.3803"/>